<reference evidence="1" key="1">
    <citation type="submission" date="2024-09" db="EMBL/GenBank/DDBJ databases">
        <title>Black Yeasts Isolated from many extreme environments.</title>
        <authorList>
            <person name="Coleine C."/>
            <person name="Stajich J.E."/>
            <person name="Selbmann L."/>
        </authorList>
    </citation>
    <scope>NUCLEOTIDE SEQUENCE</scope>
    <source>
        <strain evidence="1">CCFEE 5737</strain>
    </source>
</reference>
<accession>A0ACC3DC24</accession>
<organism evidence="1 2">
    <name type="scientific">Coniosporium uncinatum</name>
    <dbReference type="NCBI Taxonomy" id="93489"/>
    <lineage>
        <taxon>Eukaryota</taxon>
        <taxon>Fungi</taxon>
        <taxon>Dikarya</taxon>
        <taxon>Ascomycota</taxon>
        <taxon>Pezizomycotina</taxon>
        <taxon>Dothideomycetes</taxon>
        <taxon>Dothideomycetes incertae sedis</taxon>
        <taxon>Coniosporium</taxon>
    </lineage>
</organism>
<keyword evidence="2" id="KW-1185">Reference proteome</keyword>
<evidence type="ECO:0000313" key="1">
    <source>
        <dbReference type="EMBL" id="KAK3065032.1"/>
    </source>
</evidence>
<dbReference type="EMBL" id="JAWDJW010006373">
    <property type="protein sequence ID" value="KAK3065032.1"/>
    <property type="molecule type" value="Genomic_DNA"/>
</dbReference>
<gene>
    <name evidence="1" type="ORF">LTS18_012957</name>
</gene>
<evidence type="ECO:0000313" key="2">
    <source>
        <dbReference type="Proteomes" id="UP001186974"/>
    </source>
</evidence>
<comment type="caution">
    <text evidence="1">The sequence shown here is derived from an EMBL/GenBank/DDBJ whole genome shotgun (WGS) entry which is preliminary data.</text>
</comment>
<proteinExistence type="predicted"/>
<dbReference type="Proteomes" id="UP001186974">
    <property type="component" value="Unassembled WGS sequence"/>
</dbReference>
<sequence>MQTALLSTEYCQHLARRAVSPVNMNTYETAYNKYVTVNGVAHAYRQFGVPNSIPLVMCNHFRSTIDQWDPKLVNAICASRTVVLVDYPGTGRSNGQAPTSFADTAHSIISTIQAIGLREVDVLGFSIGGCIAQLVALNSPSGLVRRLVLCGTRGSGAAPGTAPADYSNVKILADAITVDQQREAYLRTFYPLHPRGRARGLQVWERMAAGRFDRMDYLGPEGTANQLQCMKYWGKPRNEREESWSRLQNLTIPVLVANGSNDVLVPTVNSWMLYKQLPNAQLHLFPDSGHGFLNEWAEMFAGLVCAFLESEEGGYGGEVKAVSHL</sequence>
<name>A0ACC3DC24_9PEZI</name>
<protein>
    <submittedName>
        <fullName evidence="1">Uncharacterized protein</fullName>
    </submittedName>
</protein>